<dbReference type="AlphaFoldDB" id="A0A6J6WML3"/>
<feature type="transmembrane region" description="Helical" evidence="2">
    <location>
        <begin position="283"/>
        <end position="304"/>
    </location>
</feature>
<keyword evidence="2" id="KW-0472">Membrane</keyword>
<feature type="transmembrane region" description="Helical" evidence="2">
    <location>
        <begin position="155"/>
        <end position="174"/>
    </location>
</feature>
<feature type="transmembrane region" description="Helical" evidence="2">
    <location>
        <begin position="195"/>
        <end position="214"/>
    </location>
</feature>
<dbReference type="EMBL" id="CAFAAB010000074">
    <property type="protein sequence ID" value="CAB4784534.1"/>
    <property type="molecule type" value="Genomic_DNA"/>
</dbReference>
<name>A0A6J6WML3_9ZZZZ</name>
<feature type="transmembrane region" description="Helical" evidence="2">
    <location>
        <begin position="75"/>
        <end position="96"/>
    </location>
</feature>
<evidence type="ECO:0000256" key="1">
    <source>
        <dbReference type="ARBA" id="ARBA00022737"/>
    </source>
</evidence>
<dbReference type="Pfam" id="PF01436">
    <property type="entry name" value="NHL"/>
    <property type="match status" value="1"/>
</dbReference>
<keyword evidence="2" id="KW-0812">Transmembrane</keyword>
<dbReference type="Gene3D" id="2.120.10.30">
    <property type="entry name" value="TolB, C-terminal domain"/>
    <property type="match status" value="2"/>
</dbReference>
<keyword evidence="2" id="KW-1133">Transmembrane helix</keyword>
<dbReference type="SMART" id="SM00135">
    <property type="entry name" value="LY"/>
    <property type="match status" value="5"/>
</dbReference>
<gene>
    <name evidence="3" type="ORF">UFOPK2958_00756</name>
</gene>
<dbReference type="InterPro" id="IPR000033">
    <property type="entry name" value="LDLR_classB_rpt"/>
</dbReference>
<dbReference type="CDD" id="cd05819">
    <property type="entry name" value="NHL"/>
    <property type="match status" value="1"/>
</dbReference>
<dbReference type="InterPro" id="IPR011042">
    <property type="entry name" value="6-blade_b-propeller_TolB-like"/>
</dbReference>
<dbReference type="PANTHER" id="PTHR24104">
    <property type="entry name" value="E3 UBIQUITIN-PROTEIN LIGASE NHLRC1-RELATED"/>
    <property type="match status" value="1"/>
</dbReference>
<dbReference type="SUPFAM" id="SSF101898">
    <property type="entry name" value="NHL repeat"/>
    <property type="match status" value="1"/>
</dbReference>
<feature type="transmembrane region" description="Helical" evidence="2">
    <location>
        <begin position="406"/>
        <end position="423"/>
    </location>
</feature>
<feature type="transmembrane region" description="Helical" evidence="2">
    <location>
        <begin position="339"/>
        <end position="355"/>
    </location>
</feature>
<feature type="transmembrane region" description="Helical" evidence="2">
    <location>
        <begin position="367"/>
        <end position="385"/>
    </location>
</feature>
<protein>
    <submittedName>
        <fullName evidence="3">Unannotated protein</fullName>
    </submittedName>
</protein>
<feature type="transmembrane region" description="Helical" evidence="2">
    <location>
        <begin position="126"/>
        <end position="143"/>
    </location>
</feature>
<dbReference type="InterPro" id="IPR050952">
    <property type="entry name" value="TRIM-NHL_E3_ligases"/>
</dbReference>
<proteinExistence type="predicted"/>
<organism evidence="3">
    <name type="scientific">freshwater metagenome</name>
    <dbReference type="NCBI Taxonomy" id="449393"/>
    <lineage>
        <taxon>unclassified sequences</taxon>
        <taxon>metagenomes</taxon>
        <taxon>ecological metagenomes</taxon>
    </lineage>
</organism>
<reference evidence="3" key="1">
    <citation type="submission" date="2020-05" db="EMBL/GenBank/DDBJ databases">
        <authorList>
            <person name="Chiriac C."/>
            <person name="Salcher M."/>
            <person name="Ghai R."/>
            <person name="Kavagutti S V."/>
        </authorList>
    </citation>
    <scope>NUCLEOTIDE SEQUENCE</scope>
</reference>
<evidence type="ECO:0000313" key="3">
    <source>
        <dbReference type="EMBL" id="CAB4784534.1"/>
    </source>
</evidence>
<dbReference type="PROSITE" id="PS51125">
    <property type="entry name" value="NHL"/>
    <property type="match status" value="1"/>
</dbReference>
<evidence type="ECO:0000256" key="2">
    <source>
        <dbReference type="SAM" id="Phobius"/>
    </source>
</evidence>
<keyword evidence="1" id="KW-0677">Repeat</keyword>
<accession>A0A6J6WML3</accession>
<dbReference type="InterPro" id="IPR001258">
    <property type="entry name" value="NHL_repeat"/>
</dbReference>
<dbReference type="SUPFAM" id="SSF63829">
    <property type="entry name" value="Calcium-dependent phosphotriesterase"/>
    <property type="match status" value="1"/>
</dbReference>
<sequence>MSMFESAHAGSLAADIEIAQSAKLARGHKPGAPPAPGIGGRHIVDRFNDWFGNHLQQISPLIGQPFNDGIYLRSLLGNAYLALPTLAVVLGLLSLFDTQGLAISPSFSLCVAMMVLGVLDAFSGLVGFLVFAIGVILSGHFFSSHLVTGPTGSQGMLYAFTGLFGVALLWFIAPQLAEKMRPIVVIEDEVGFRKFYMLAADFLVLPFLTILILGSMPALMPSLAGAYQQGIAGVTVQEHMHEIKVIVGLAMLVRVATELFLHRRYAPIESAQQVSRPPIVNRSLKTFTSLFAFVLIWEIMGWMWQMPVVWVVYLLTEKFGVLGERFIRPSSIFRFVPRNLFKIFVILIFSQYAMKVLNGKFVSGSDILGWLAISLATVTAVFATLEGAKRVTDTKEDLDPSWWTRASGFVVVLGLFLVSQDFVHIEAKSYSSPQGVSVSALNTTYIADAGNNRVVRIGLDGTRSTVGSGLLHPYSAVADPSTSKEVVYVADAGHNRVLRVDVHPTQAIAPLFRYQMRAYAANSAAQRSIGHGFKTPTGIAVDRKGRVYVADSGHGQIVTVDKQGNQEVFISGLQNPQAVFIDPFGNVWVTDTGRGIVCRFAATDDGTAGTRTIYKAGLDNPSGVAVDSANNVFISNTGRDEVLEFRANGEEVMVEGEFAHPTALAVNGSGHAFVANQVTSEISVVTPLYIREKYLTAPSTNGTAIALLKNGDVIVVSQRGGTVEQLSPERRVVLASGFDHPHGVVVTSLDEIYVSEPPTGTIYQVLKNGDKKVLIKGLDGITALASDGYGGLLGVQTKYGNILTITRQGVAKLWVGGLENPTDISKDAFGYVNVSLRGTGHKDGSVVRIISGQKPILIQGGLDRPEGITSDALGNVFFVESGTRRVWEYMNSLGAQIVTEATGESAQPIAIVSDAKGSVFVLEHGPNRVVRYILSAHSASM</sequence>
<dbReference type="GO" id="GO:0008270">
    <property type="term" value="F:zinc ion binding"/>
    <property type="evidence" value="ECO:0007669"/>
    <property type="project" value="UniProtKB-KW"/>
</dbReference>
<dbReference type="PANTHER" id="PTHR24104:SF25">
    <property type="entry name" value="PROTEIN LIN-41"/>
    <property type="match status" value="1"/>
</dbReference>